<organism evidence="2 3">
    <name type="scientific">Clostridium magnum DSM 2767</name>
    <dbReference type="NCBI Taxonomy" id="1121326"/>
    <lineage>
        <taxon>Bacteria</taxon>
        <taxon>Bacillati</taxon>
        <taxon>Bacillota</taxon>
        <taxon>Clostridia</taxon>
        <taxon>Eubacteriales</taxon>
        <taxon>Clostridiaceae</taxon>
        <taxon>Clostridium</taxon>
    </lineage>
</organism>
<dbReference type="PATRIC" id="fig|1121326.3.peg.5820"/>
<dbReference type="Pfam" id="PF11638">
    <property type="entry name" value="DnaA_N"/>
    <property type="match status" value="1"/>
</dbReference>
<reference evidence="2 3" key="1">
    <citation type="submission" date="2016-04" db="EMBL/GenBank/DDBJ databases">
        <title>Genome sequence of Clostridium magnum DSM 2767.</title>
        <authorList>
            <person name="Poehlein A."/>
            <person name="Uhlig R."/>
            <person name="Fischer R."/>
            <person name="Bahl H."/>
            <person name="Daniel R."/>
        </authorList>
    </citation>
    <scope>NUCLEOTIDE SEQUENCE [LARGE SCALE GENOMIC DNA]</scope>
    <source>
        <strain evidence="2 3">DSM 2767</strain>
    </source>
</reference>
<evidence type="ECO:0000313" key="3">
    <source>
        <dbReference type="Proteomes" id="UP000076603"/>
    </source>
</evidence>
<protein>
    <submittedName>
        <fullName evidence="2">Chromosomal replication initiation protein</fullName>
    </submittedName>
</protein>
<evidence type="ECO:0000313" key="2">
    <source>
        <dbReference type="EMBL" id="KZL88857.1"/>
    </source>
</evidence>
<name>A0A162QR83_9CLOT</name>
<proteinExistence type="predicted"/>
<keyword evidence="3" id="KW-1185">Reference proteome</keyword>
<gene>
    <name evidence="2" type="ORF">CLMAG_57610</name>
</gene>
<dbReference type="STRING" id="1121326.CLMAG_57610"/>
<accession>A0A162QR83</accession>
<dbReference type="Proteomes" id="UP000076603">
    <property type="component" value="Unassembled WGS sequence"/>
</dbReference>
<dbReference type="EMBL" id="LWAE01000013">
    <property type="protein sequence ID" value="KZL88857.1"/>
    <property type="molecule type" value="Genomic_DNA"/>
</dbReference>
<dbReference type="AlphaFoldDB" id="A0A162QR83"/>
<dbReference type="InterPro" id="IPR038454">
    <property type="entry name" value="DnaA_N_sf"/>
</dbReference>
<dbReference type="OrthoDB" id="2966216at2"/>
<evidence type="ECO:0000259" key="1">
    <source>
        <dbReference type="Pfam" id="PF11638"/>
    </source>
</evidence>
<feature type="domain" description="DnaA N-terminal" evidence="1">
    <location>
        <begin position="242"/>
        <end position="301"/>
    </location>
</feature>
<sequence length="316" mass="37048">MSDKNIKNTKEKLRFFRNVDTGKAEHRYKNIKDETGMKRAVEYRVKVYDKMYFTEEQIKNWKFKGDIFPIGNNRNFTIIHNYILHVWSYYLGKDATFAYIMLRSYDFHEREITTTSKQTIAKLLGIKAQTLTEYMNILEKYDFGYMFQTEREKDGMQVGSVFVVRSTVPILPPDLHEGLPAELKKEANRIVKSMQKNTVIETFDEEDNEAIDEAVPVKDNQKSEVIEAPAPNKANSFDEALNSVISQLRGLYSDVQYNTWFKNYVSGAWIDKGSIFIPVPNEFTKDVYEQRYSNQLKELFKLYIDFTDIKAVVELN</sequence>
<comment type="caution">
    <text evidence="2">The sequence shown here is derived from an EMBL/GenBank/DDBJ whole genome shotgun (WGS) entry which is preliminary data.</text>
</comment>
<dbReference type="InterPro" id="IPR024633">
    <property type="entry name" value="DnaA_N_dom"/>
</dbReference>
<dbReference type="Gene3D" id="3.30.300.180">
    <property type="match status" value="1"/>
</dbReference>
<dbReference type="RefSeq" id="WP_066630345.1">
    <property type="nucleotide sequence ID" value="NZ_FQXL01000030.1"/>
</dbReference>